<comment type="function">
    <text evidence="18">Catalyzes the epimerization of the S- and R-forms of NAD(P)HX, a damaged form of NAD(P)H that is a result of enzymatic or heat-dependent hydration. This is a prerequisite for the S-specific NAD(P)H-hydrate dehydratase to allow the repair of both epimers of NAD(P)HX.</text>
</comment>
<keyword evidence="6 17" id="KW-0547">Nucleotide-binding</keyword>
<feature type="binding site" evidence="18">
    <location>
        <position position="164"/>
    </location>
    <ligand>
        <name>(6S)-NADPHX</name>
        <dbReference type="ChEBI" id="CHEBI:64076"/>
    </ligand>
</feature>
<dbReference type="InterPro" id="IPR030677">
    <property type="entry name" value="Nnr"/>
</dbReference>
<comment type="catalytic activity">
    <reaction evidence="2 18 19">
        <text>(6R)-NADPHX = (6S)-NADPHX</text>
        <dbReference type="Rhea" id="RHEA:32227"/>
        <dbReference type="ChEBI" id="CHEBI:64076"/>
        <dbReference type="ChEBI" id="CHEBI:64077"/>
        <dbReference type="EC" id="5.1.99.6"/>
    </reaction>
</comment>
<dbReference type="EC" id="5.1.99.6" evidence="19"/>
<feature type="binding site" evidence="17">
    <location>
        <begin position="425"/>
        <end position="429"/>
    </location>
    <ligand>
        <name>AMP</name>
        <dbReference type="ChEBI" id="CHEBI:456215"/>
    </ligand>
</feature>
<dbReference type="GO" id="GO:0005524">
    <property type="term" value="F:ATP binding"/>
    <property type="evidence" value="ECO:0007669"/>
    <property type="project" value="UniProtKB-UniRule"/>
</dbReference>
<evidence type="ECO:0000256" key="8">
    <source>
        <dbReference type="ARBA" id="ARBA00022857"/>
    </source>
</evidence>
<evidence type="ECO:0000256" key="14">
    <source>
        <dbReference type="ARBA" id="ARBA00025153"/>
    </source>
</evidence>
<dbReference type="InterPro" id="IPR000631">
    <property type="entry name" value="CARKD"/>
</dbReference>
<evidence type="ECO:0000256" key="17">
    <source>
        <dbReference type="HAMAP-Rule" id="MF_01965"/>
    </source>
</evidence>
<keyword evidence="23" id="KW-1185">Reference proteome</keyword>
<dbReference type="InterPro" id="IPR017953">
    <property type="entry name" value="Carbohydrate_kinase_pred_CS"/>
</dbReference>
<comment type="catalytic activity">
    <reaction evidence="16 17 19">
        <text>(6S)-NADPHX + ADP = AMP + phosphate + NADPH + H(+)</text>
        <dbReference type="Rhea" id="RHEA:32235"/>
        <dbReference type="ChEBI" id="CHEBI:15378"/>
        <dbReference type="ChEBI" id="CHEBI:43474"/>
        <dbReference type="ChEBI" id="CHEBI:57783"/>
        <dbReference type="ChEBI" id="CHEBI:64076"/>
        <dbReference type="ChEBI" id="CHEBI:456215"/>
        <dbReference type="ChEBI" id="CHEBI:456216"/>
        <dbReference type="EC" id="4.2.1.136"/>
    </reaction>
</comment>
<evidence type="ECO:0000256" key="1">
    <source>
        <dbReference type="ARBA" id="ARBA00000013"/>
    </source>
</evidence>
<feature type="binding site" evidence="18">
    <location>
        <begin position="135"/>
        <end position="141"/>
    </location>
    <ligand>
        <name>(6S)-NADPHX</name>
        <dbReference type="ChEBI" id="CHEBI:64076"/>
    </ligand>
</feature>
<dbReference type="HAMAP" id="MF_01966">
    <property type="entry name" value="NADHX_epimerase"/>
    <property type="match status" value="1"/>
</dbReference>
<gene>
    <name evidence="18" type="primary">nnrE</name>
    <name evidence="17" type="synonym">nnrD</name>
    <name evidence="22" type="ORF">SAMN05660742_11455</name>
</gene>
<evidence type="ECO:0000256" key="9">
    <source>
        <dbReference type="ARBA" id="ARBA00022958"/>
    </source>
</evidence>
<feature type="binding site" evidence="17">
    <location>
        <position position="454"/>
    </location>
    <ligand>
        <name>AMP</name>
        <dbReference type="ChEBI" id="CHEBI:456215"/>
    </ligand>
</feature>
<comment type="similarity">
    <text evidence="4 19">In the C-terminal section; belongs to the NnrD/CARKD family.</text>
</comment>
<dbReference type="PROSITE" id="PS01050">
    <property type="entry name" value="YJEF_C_2"/>
    <property type="match status" value="1"/>
</dbReference>
<evidence type="ECO:0000256" key="18">
    <source>
        <dbReference type="HAMAP-Rule" id="MF_01966"/>
    </source>
</evidence>
<dbReference type="Pfam" id="PF01256">
    <property type="entry name" value="Carb_kinase"/>
    <property type="match status" value="1"/>
</dbReference>
<dbReference type="RefSeq" id="WP_091832823.1">
    <property type="nucleotide sequence ID" value="NZ_FNZK01000014.1"/>
</dbReference>
<evidence type="ECO:0000256" key="3">
    <source>
        <dbReference type="ARBA" id="ARBA00006001"/>
    </source>
</evidence>
<feature type="binding site" evidence="17">
    <location>
        <position position="337"/>
    </location>
    <ligand>
        <name>(6S)-NADPHX</name>
        <dbReference type="ChEBI" id="CHEBI:64076"/>
    </ligand>
</feature>
<comment type="cofactor">
    <cofactor evidence="17">
        <name>Mg(2+)</name>
        <dbReference type="ChEBI" id="CHEBI:18420"/>
    </cofactor>
</comment>
<keyword evidence="11 18" id="KW-0413">Isomerase</keyword>
<evidence type="ECO:0000256" key="4">
    <source>
        <dbReference type="ARBA" id="ARBA00009524"/>
    </source>
</evidence>
<evidence type="ECO:0000256" key="5">
    <source>
        <dbReference type="ARBA" id="ARBA00022723"/>
    </source>
</evidence>
<dbReference type="PANTHER" id="PTHR12592">
    <property type="entry name" value="ATP-DEPENDENT (S)-NAD(P)H-HYDRATE DEHYDRATASE FAMILY MEMBER"/>
    <property type="match status" value="1"/>
</dbReference>
<keyword evidence="8 17" id="KW-0521">NADP</keyword>
<keyword evidence="10 17" id="KW-0520">NAD</keyword>
<evidence type="ECO:0000256" key="7">
    <source>
        <dbReference type="ARBA" id="ARBA00022840"/>
    </source>
</evidence>
<feature type="binding site" evidence="18">
    <location>
        <begin position="59"/>
        <end position="63"/>
    </location>
    <ligand>
        <name>(6S)-NADPHX</name>
        <dbReference type="ChEBI" id="CHEBI:64076"/>
    </ligand>
</feature>
<evidence type="ECO:0000313" key="23">
    <source>
        <dbReference type="Proteomes" id="UP000199662"/>
    </source>
</evidence>
<feature type="binding site" evidence="17">
    <location>
        <position position="266"/>
    </location>
    <ligand>
        <name>(6S)-NADPHX</name>
        <dbReference type="ChEBI" id="CHEBI:64076"/>
    </ligand>
</feature>
<dbReference type="PROSITE" id="PS51385">
    <property type="entry name" value="YJEF_N"/>
    <property type="match status" value="1"/>
</dbReference>
<comment type="subunit">
    <text evidence="17">Homotetramer.</text>
</comment>
<evidence type="ECO:0000259" key="20">
    <source>
        <dbReference type="PROSITE" id="PS51383"/>
    </source>
</evidence>
<dbReference type="SUPFAM" id="SSF64153">
    <property type="entry name" value="YjeF N-terminal domain-like"/>
    <property type="match status" value="1"/>
</dbReference>
<feature type="binding site" evidence="17">
    <location>
        <position position="388"/>
    </location>
    <ligand>
        <name>(6S)-NADPHX</name>
        <dbReference type="ChEBI" id="CHEBI:64076"/>
    </ligand>
</feature>
<feature type="domain" description="YjeF N-terminal" evidence="21">
    <location>
        <begin position="9"/>
        <end position="221"/>
    </location>
</feature>
<dbReference type="STRING" id="84035.SAMN05660742_11455"/>
<keyword evidence="7 17" id="KW-0067">ATP-binding</keyword>
<feature type="binding site" evidence="18">
    <location>
        <position position="60"/>
    </location>
    <ligand>
        <name>K(+)</name>
        <dbReference type="ChEBI" id="CHEBI:29103"/>
    </ligand>
</feature>
<dbReference type="InterPro" id="IPR029056">
    <property type="entry name" value="Ribokinase-like"/>
</dbReference>
<dbReference type="Pfam" id="PF03853">
    <property type="entry name" value="YjeF_N"/>
    <property type="match status" value="1"/>
</dbReference>
<protein>
    <recommendedName>
        <fullName evidence="19">Bifunctional NAD(P)H-hydrate repair enzyme</fullName>
    </recommendedName>
    <alternativeName>
        <fullName evidence="19">Nicotinamide nucleotide repair protein</fullName>
    </alternativeName>
    <domain>
        <recommendedName>
            <fullName evidence="19">ADP-dependent (S)-NAD(P)H-hydrate dehydratase</fullName>
            <ecNumber evidence="19">4.2.1.136</ecNumber>
        </recommendedName>
        <alternativeName>
            <fullName evidence="19">ADP-dependent NAD(P)HX dehydratase</fullName>
        </alternativeName>
    </domain>
    <domain>
        <recommendedName>
            <fullName evidence="19">NAD(P)H-hydrate epimerase</fullName>
            <ecNumber evidence="19">5.1.99.6</ecNumber>
        </recommendedName>
    </domain>
</protein>
<keyword evidence="13" id="KW-0511">Multifunctional enzyme</keyword>
<evidence type="ECO:0000256" key="10">
    <source>
        <dbReference type="ARBA" id="ARBA00023027"/>
    </source>
</evidence>
<feature type="binding site" evidence="18">
    <location>
        <position position="167"/>
    </location>
    <ligand>
        <name>K(+)</name>
        <dbReference type="ChEBI" id="CHEBI:29103"/>
    </ligand>
</feature>
<keyword evidence="12 17" id="KW-0456">Lyase</keyword>
<dbReference type="GO" id="GO:0046496">
    <property type="term" value="P:nicotinamide nucleotide metabolic process"/>
    <property type="evidence" value="ECO:0007669"/>
    <property type="project" value="UniProtKB-UniRule"/>
</dbReference>
<keyword evidence="5 18" id="KW-0479">Metal-binding</keyword>
<comment type="catalytic activity">
    <reaction evidence="1 18 19">
        <text>(6R)-NADHX = (6S)-NADHX</text>
        <dbReference type="Rhea" id="RHEA:32215"/>
        <dbReference type="ChEBI" id="CHEBI:64074"/>
        <dbReference type="ChEBI" id="CHEBI:64075"/>
        <dbReference type="EC" id="5.1.99.6"/>
    </reaction>
</comment>
<dbReference type="NCBIfam" id="TIGR00196">
    <property type="entry name" value="yjeF_cterm"/>
    <property type="match status" value="1"/>
</dbReference>
<dbReference type="EC" id="4.2.1.136" evidence="19"/>
<evidence type="ECO:0000256" key="19">
    <source>
        <dbReference type="PIRNR" id="PIRNR017184"/>
    </source>
</evidence>
<dbReference type="Proteomes" id="UP000199662">
    <property type="component" value="Unassembled WGS sequence"/>
</dbReference>
<feature type="domain" description="YjeF C-terminal" evidence="20">
    <location>
        <begin position="231"/>
        <end position="513"/>
    </location>
</feature>
<dbReference type="CDD" id="cd01171">
    <property type="entry name" value="YXKO-related"/>
    <property type="match status" value="1"/>
</dbReference>
<dbReference type="InterPro" id="IPR004443">
    <property type="entry name" value="YjeF_N_dom"/>
</dbReference>
<dbReference type="PROSITE" id="PS51383">
    <property type="entry name" value="YJEF_C_3"/>
    <property type="match status" value="1"/>
</dbReference>
<dbReference type="HAMAP" id="MF_01965">
    <property type="entry name" value="NADHX_dehydratase"/>
    <property type="match status" value="1"/>
</dbReference>
<feature type="binding site" evidence="17">
    <location>
        <position position="455"/>
    </location>
    <ligand>
        <name>(6S)-NADPHX</name>
        <dbReference type="ChEBI" id="CHEBI:64076"/>
    </ligand>
</feature>
<comment type="function">
    <text evidence="17">Catalyzes the dehydration of the S-form of NAD(P)HX at the expense of ADP, which is converted to AMP. Together with NAD(P)HX epimerase, which catalyzes the epimerization of the S- and R-forms, the enzyme allows the repair of both epimers of NAD(P)HX, a damaged form of NAD(P)H that is a result of enzymatic or heat-dependent hydration.</text>
</comment>
<reference evidence="23" key="1">
    <citation type="submission" date="2016-10" db="EMBL/GenBank/DDBJ databases">
        <authorList>
            <person name="Varghese N."/>
            <person name="Submissions S."/>
        </authorList>
    </citation>
    <scope>NUCLEOTIDE SEQUENCE [LARGE SCALE GENOMIC DNA]</scope>
    <source>
        <strain evidence="23">DSM 2179</strain>
    </source>
</reference>
<keyword evidence="9 18" id="KW-0630">Potassium</keyword>
<evidence type="ECO:0000256" key="15">
    <source>
        <dbReference type="ARBA" id="ARBA00048238"/>
    </source>
</evidence>
<comment type="caution">
    <text evidence="18">Lacks conserved residue(s) required for the propagation of feature annotation.</text>
</comment>
<dbReference type="GO" id="GO:0052855">
    <property type="term" value="F:ADP-dependent NAD(P)H-hydrate dehydratase activity"/>
    <property type="evidence" value="ECO:0007669"/>
    <property type="project" value="UniProtKB-UniRule"/>
</dbReference>
<evidence type="ECO:0000256" key="12">
    <source>
        <dbReference type="ARBA" id="ARBA00023239"/>
    </source>
</evidence>
<evidence type="ECO:0000256" key="11">
    <source>
        <dbReference type="ARBA" id="ARBA00023235"/>
    </source>
</evidence>
<dbReference type="Gene3D" id="3.40.1190.20">
    <property type="match status" value="1"/>
</dbReference>
<name>A0A1H7B7Z9_9FIRM</name>
<evidence type="ECO:0000313" key="22">
    <source>
        <dbReference type="EMBL" id="SEJ70420.1"/>
    </source>
</evidence>
<evidence type="ECO:0000256" key="6">
    <source>
        <dbReference type="ARBA" id="ARBA00022741"/>
    </source>
</evidence>
<dbReference type="GO" id="GO:0110051">
    <property type="term" value="P:metabolite repair"/>
    <property type="evidence" value="ECO:0007669"/>
    <property type="project" value="TreeGrafter"/>
</dbReference>
<evidence type="ECO:0000256" key="16">
    <source>
        <dbReference type="ARBA" id="ARBA00049209"/>
    </source>
</evidence>
<comment type="similarity">
    <text evidence="3 19">In the N-terminal section; belongs to the NnrE/AIBP family.</text>
</comment>
<evidence type="ECO:0000256" key="13">
    <source>
        <dbReference type="ARBA" id="ARBA00023268"/>
    </source>
</evidence>
<evidence type="ECO:0000256" key="2">
    <source>
        <dbReference type="ARBA" id="ARBA00000909"/>
    </source>
</evidence>
<dbReference type="SUPFAM" id="SSF53613">
    <property type="entry name" value="Ribokinase-like"/>
    <property type="match status" value="1"/>
</dbReference>
<feature type="binding site" evidence="18">
    <location>
        <position position="131"/>
    </location>
    <ligand>
        <name>K(+)</name>
        <dbReference type="ChEBI" id="CHEBI:29103"/>
    </ligand>
</feature>
<dbReference type="Gene3D" id="3.40.50.10260">
    <property type="entry name" value="YjeF N-terminal domain"/>
    <property type="match status" value="1"/>
</dbReference>
<proteinExistence type="inferred from homology"/>
<dbReference type="GO" id="GO:0052856">
    <property type="term" value="F:NAD(P)HX epimerase activity"/>
    <property type="evidence" value="ECO:0007669"/>
    <property type="project" value="UniProtKB-UniRule"/>
</dbReference>
<dbReference type="EMBL" id="FNZK01000014">
    <property type="protein sequence ID" value="SEJ70420.1"/>
    <property type="molecule type" value="Genomic_DNA"/>
</dbReference>
<dbReference type="PIRSF" id="PIRSF017184">
    <property type="entry name" value="Nnr"/>
    <property type="match status" value="1"/>
</dbReference>
<comment type="function">
    <text evidence="14 19">Bifunctional enzyme that catalyzes the epimerization of the S- and R-forms of NAD(P)HX and the dehydration of the S-form of NAD(P)HX at the expense of ADP, which is converted to AMP. This allows the repair of both epimers of NAD(P)HX, a damaged form of NAD(P)H that is a result of enzymatic or heat-dependent hydration.</text>
</comment>
<sequence length="516" mass="54390">MKVITVAKMREVDSAAMEQYGIPAVALMENAGTEAAKLVEKLVGNLKNKKICIFSGSGNNGGDGFVAARHLSNRGARVKIFLLGNIDHITDEAKINLEIVENMNIDILQLVTERDWDKVQVALAFSDCLVDALLGTGFKGNLTEPLEQIIQMINNSGKKVLSIDLPSGVEADTGNVASVAVKASMTLSLGLAKVGLLFYPGAQMTGELFVDDIGIPSVLLEDSKINQTLIDLEMVRRLLVKRSPDVHKGICGRVLVIAGSPGLTGAAALVTKAALRSGAGVVTLAVAKSLHDIFEVKLTEVMTVSLPEIDTGILGLSALPKLLELAQQYDVVEIGSGLGRNPATVELIQEFVRQTDRQLILDADAINAYHGKALSLKEAQIMPILTPHLGELATLLNLSIEEIKEDLLEISRRAAAEYNAIFVVKSAKTIVVYPDGNIYITTTGNAGMATAGSGDVLAGTISALSAQGLLSYTAAIAGVYLHGFAGDLAARAGMSGIIASDIVNAIPSARFGIEAE</sequence>
<dbReference type="PANTHER" id="PTHR12592:SF0">
    <property type="entry name" value="ATP-DEPENDENT (S)-NAD(P)H-HYDRATE DEHYDRATASE"/>
    <property type="match status" value="1"/>
</dbReference>
<comment type="similarity">
    <text evidence="17">Belongs to the NnrD/CARKD family.</text>
</comment>
<dbReference type="NCBIfam" id="TIGR00197">
    <property type="entry name" value="yjeF_nterm"/>
    <property type="match status" value="1"/>
</dbReference>
<accession>A0A1H7B7Z9</accession>
<dbReference type="AlphaFoldDB" id="A0A1H7B7Z9"/>
<comment type="cofactor">
    <cofactor evidence="18 19">
        <name>K(+)</name>
        <dbReference type="ChEBI" id="CHEBI:29103"/>
    </cofactor>
    <text evidence="18 19">Binds 1 potassium ion per subunit.</text>
</comment>
<dbReference type="InterPro" id="IPR036652">
    <property type="entry name" value="YjeF_N_dom_sf"/>
</dbReference>
<organism evidence="22 23">
    <name type="scientific">Propionispira arboris</name>
    <dbReference type="NCBI Taxonomy" id="84035"/>
    <lineage>
        <taxon>Bacteria</taxon>
        <taxon>Bacillati</taxon>
        <taxon>Bacillota</taxon>
        <taxon>Negativicutes</taxon>
        <taxon>Selenomonadales</taxon>
        <taxon>Selenomonadaceae</taxon>
        <taxon>Propionispira</taxon>
    </lineage>
</organism>
<dbReference type="GO" id="GO:0046872">
    <property type="term" value="F:metal ion binding"/>
    <property type="evidence" value="ECO:0007669"/>
    <property type="project" value="UniProtKB-UniRule"/>
</dbReference>
<comment type="similarity">
    <text evidence="18">Belongs to the NnrE/AIBP family.</text>
</comment>
<evidence type="ECO:0000259" key="21">
    <source>
        <dbReference type="PROSITE" id="PS51385"/>
    </source>
</evidence>
<comment type="catalytic activity">
    <reaction evidence="15 17 19">
        <text>(6S)-NADHX + ADP = AMP + phosphate + NADH + H(+)</text>
        <dbReference type="Rhea" id="RHEA:32223"/>
        <dbReference type="ChEBI" id="CHEBI:15378"/>
        <dbReference type="ChEBI" id="CHEBI:43474"/>
        <dbReference type="ChEBI" id="CHEBI:57945"/>
        <dbReference type="ChEBI" id="CHEBI:64074"/>
        <dbReference type="ChEBI" id="CHEBI:456215"/>
        <dbReference type="ChEBI" id="CHEBI:456216"/>
        <dbReference type="EC" id="4.2.1.136"/>
    </reaction>
</comment>